<organism evidence="1">
    <name type="scientific">marine sediment metagenome</name>
    <dbReference type="NCBI Taxonomy" id="412755"/>
    <lineage>
        <taxon>unclassified sequences</taxon>
        <taxon>metagenomes</taxon>
        <taxon>ecological metagenomes</taxon>
    </lineage>
</organism>
<dbReference type="EMBL" id="BARS01006758">
    <property type="protein sequence ID" value="GAF73253.1"/>
    <property type="molecule type" value="Genomic_DNA"/>
</dbReference>
<dbReference type="AlphaFoldDB" id="X0RWS4"/>
<accession>X0RWS4</accession>
<evidence type="ECO:0000313" key="1">
    <source>
        <dbReference type="EMBL" id="GAF73253.1"/>
    </source>
</evidence>
<proteinExistence type="predicted"/>
<reference evidence="1" key="1">
    <citation type="journal article" date="2014" name="Front. Microbiol.">
        <title>High frequency of phylogenetically diverse reductive dehalogenase-homologous genes in deep subseafloor sedimentary metagenomes.</title>
        <authorList>
            <person name="Kawai M."/>
            <person name="Futagami T."/>
            <person name="Toyoda A."/>
            <person name="Takaki Y."/>
            <person name="Nishi S."/>
            <person name="Hori S."/>
            <person name="Arai W."/>
            <person name="Tsubouchi T."/>
            <person name="Morono Y."/>
            <person name="Uchiyama I."/>
            <person name="Ito T."/>
            <person name="Fujiyama A."/>
            <person name="Inagaki F."/>
            <person name="Takami H."/>
        </authorList>
    </citation>
    <scope>NUCLEOTIDE SEQUENCE</scope>
    <source>
        <strain evidence="1">Expedition CK06-06</strain>
    </source>
</reference>
<sequence length="326" mass="35156">MLQKALKGIHVSDDAAALLDEGVELTPGQASASPFMKNVESVMEVTPVLARGTKKMRDAAETSFHNKVLEKAAPEGAVITKSGVEGVTQIKKAVTQAYEEAWSGARNLSNEARKGFVDIAGEAVERLTEQQKGIMKTIMGDFKELSRNVTPAKLKAMDNLLRKRISTASKQDYDFKEMLVALRKELRSGISEDVGAKLSKIDAKYPAFLAVRKASKAAAREGGVFNPDQLMQGIKAVGKDMVGEGKGPLQELAKQGYQTVGKKVGGQPLEWFRRIASISPTPIPMRAAGRRMLGQGAEQKALDPLAQALRLYDLTPTAAGVAYGEE</sequence>
<name>X0RWS4_9ZZZZ</name>
<gene>
    <name evidence="1" type="ORF">S01H1_13110</name>
</gene>
<protein>
    <submittedName>
        <fullName evidence="1">Uncharacterized protein</fullName>
    </submittedName>
</protein>
<comment type="caution">
    <text evidence="1">The sequence shown here is derived from an EMBL/GenBank/DDBJ whole genome shotgun (WGS) entry which is preliminary data.</text>
</comment>